<dbReference type="PANTHER" id="PTHR15032">
    <property type="entry name" value="N-ACYL-PHOSPHATIDYLETHANOLAMINE-HYDROLYZING PHOSPHOLIPASE D"/>
    <property type="match status" value="1"/>
</dbReference>
<dbReference type="RefSeq" id="WP_345083816.1">
    <property type="nucleotide sequence ID" value="NZ_BAABFA010000019.1"/>
</dbReference>
<dbReference type="SUPFAM" id="SSF56281">
    <property type="entry name" value="Metallo-hydrolase/oxidoreductase"/>
    <property type="match status" value="1"/>
</dbReference>
<dbReference type="PANTHER" id="PTHR15032:SF4">
    <property type="entry name" value="N-ACYL-PHOSPHATIDYLETHANOLAMINE-HYDROLYZING PHOSPHOLIPASE D"/>
    <property type="match status" value="1"/>
</dbReference>
<sequence>MIITIASIIVAFIIVVWAYMQQPQFGRRPAGDRLAQITGSPNYKDGAFQNQSHTPSFTNGGTFLKVSRKFFFEKSKRSAPTTALQATKVDLKQLDPREDVIVWFGHSSYYMQVGGKRMLVDPVLSGSASPVSFTTRSFAGTDIYTADDMPEIDVLFITHDHYDHLDHKTVAALNNKVKAVVTGLGVGAHLERWGYDPRKIIERDWHQEVDLGDGFRVFTAPARHFSGRGFKRNVTLWSSFVLYTPQHKIYIGGDSGYDTHFAEIGKMHGPFDLAILENGQYNDYWQNIHMMPEETVQAAIDLGARTLFPVHWSKFALSLHDWDESIKRVVAEADRKGMPLIHPSIGEPVNLQRYAATKKWWENYV</sequence>
<organism evidence="2 3">
    <name type="scientific">Nemorincola caseinilytica</name>
    <dbReference type="NCBI Taxonomy" id="2054315"/>
    <lineage>
        <taxon>Bacteria</taxon>
        <taxon>Pseudomonadati</taxon>
        <taxon>Bacteroidota</taxon>
        <taxon>Chitinophagia</taxon>
        <taxon>Chitinophagales</taxon>
        <taxon>Chitinophagaceae</taxon>
        <taxon>Nemorincola</taxon>
    </lineage>
</organism>
<accession>A0ABP8NJ99</accession>
<gene>
    <name evidence="2" type="ORF">GCM10023093_25520</name>
</gene>
<evidence type="ECO:0000313" key="2">
    <source>
        <dbReference type="EMBL" id="GAA4468273.1"/>
    </source>
</evidence>
<protein>
    <submittedName>
        <fullName evidence="2">MBL fold metallo-hydrolase</fullName>
    </submittedName>
</protein>
<dbReference type="Pfam" id="PF12706">
    <property type="entry name" value="Lactamase_B_2"/>
    <property type="match status" value="1"/>
</dbReference>
<feature type="domain" description="Metallo-beta-lactamase" evidence="1">
    <location>
        <begin position="117"/>
        <end position="312"/>
    </location>
</feature>
<dbReference type="EMBL" id="BAABFA010000019">
    <property type="protein sequence ID" value="GAA4468273.1"/>
    <property type="molecule type" value="Genomic_DNA"/>
</dbReference>
<keyword evidence="3" id="KW-1185">Reference proteome</keyword>
<dbReference type="InterPro" id="IPR001279">
    <property type="entry name" value="Metallo-B-lactamas"/>
</dbReference>
<proteinExistence type="predicted"/>
<comment type="caution">
    <text evidence="2">The sequence shown here is derived from an EMBL/GenBank/DDBJ whole genome shotgun (WGS) entry which is preliminary data.</text>
</comment>
<evidence type="ECO:0000313" key="3">
    <source>
        <dbReference type="Proteomes" id="UP001500067"/>
    </source>
</evidence>
<reference evidence="3" key="1">
    <citation type="journal article" date="2019" name="Int. J. Syst. Evol. Microbiol.">
        <title>The Global Catalogue of Microorganisms (GCM) 10K type strain sequencing project: providing services to taxonomists for standard genome sequencing and annotation.</title>
        <authorList>
            <consortium name="The Broad Institute Genomics Platform"/>
            <consortium name="The Broad Institute Genome Sequencing Center for Infectious Disease"/>
            <person name="Wu L."/>
            <person name="Ma J."/>
        </authorList>
    </citation>
    <scope>NUCLEOTIDE SEQUENCE [LARGE SCALE GENOMIC DNA]</scope>
    <source>
        <strain evidence="3">JCM 32105</strain>
    </source>
</reference>
<dbReference type="Gene3D" id="3.60.15.10">
    <property type="entry name" value="Ribonuclease Z/Hydroxyacylglutathione hydrolase-like"/>
    <property type="match status" value="1"/>
</dbReference>
<name>A0ABP8NJ99_9BACT</name>
<dbReference type="InterPro" id="IPR036866">
    <property type="entry name" value="RibonucZ/Hydroxyglut_hydro"/>
</dbReference>
<dbReference type="Proteomes" id="UP001500067">
    <property type="component" value="Unassembled WGS sequence"/>
</dbReference>
<evidence type="ECO:0000259" key="1">
    <source>
        <dbReference type="Pfam" id="PF12706"/>
    </source>
</evidence>